<evidence type="ECO:0000313" key="1">
    <source>
        <dbReference type="EMBL" id="SFI15985.1"/>
    </source>
</evidence>
<keyword evidence="2" id="KW-1185">Reference proteome</keyword>
<dbReference type="EMBL" id="FOQD01000006">
    <property type="protein sequence ID" value="SFI15985.1"/>
    <property type="molecule type" value="Genomic_DNA"/>
</dbReference>
<protein>
    <submittedName>
        <fullName evidence="1">Uncharacterized protein</fullName>
    </submittedName>
</protein>
<gene>
    <name evidence="1" type="ORF">SAMN05421753_10680</name>
</gene>
<dbReference type="Proteomes" id="UP000199518">
    <property type="component" value="Unassembled WGS sequence"/>
</dbReference>
<evidence type="ECO:0000313" key="2">
    <source>
        <dbReference type="Proteomes" id="UP000199518"/>
    </source>
</evidence>
<proteinExistence type="predicted"/>
<dbReference type="AlphaFoldDB" id="A0A1I3FXS2"/>
<name>A0A1I3FXS2_9PLAN</name>
<sequence length="71" mass="8152">MTIQELESRLRTVEVEVAELKRRVPGVDGAPGWLQKFIGAFDNKPEYDEIVRYGEEFRRTEGVVADEEPEA</sequence>
<organism evidence="1 2">
    <name type="scientific">Planctomicrobium piriforme</name>
    <dbReference type="NCBI Taxonomy" id="1576369"/>
    <lineage>
        <taxon>Bacteria</taxon>
        <taxon>Pseudomonadati</taxon>
        <taxon>Planctomycetota</taxon>
        <taxon>Planctomycetia</taxon>
        <taxon>Planctomycetales</taxon>
        <taxon>Planctomycetaceae</taxon>
        <taxon>Planctomicrobium</taxon>
    </lineage>
</organism>
<reference evidence="2" key="1">
    <citation type="submission" date="2016-10" db="EMBL/GenBank/DDBJ databases">
        <authorList>
            <person name="Varghese N."/>
            <person name="Submissions S."/>
        </authorList>
    </citation>
    <scope>NUCLEOTIDE SEQUENCE [LARGE SCALE GENOMIC DNA]</scope>
    <source>
        <strain evidence="2">DSM 26348</strain>
    </source>
</reference>
<accession>A0A1I3FXS2</accession>
<dbReference type="STRING" id="1576369.SAMN05421753_10680"/>